<dbReference type="EMBL" id="BDSA01000002">
    <property type="protein sequence ID" value="GBE60092.1"/>
    <property type="molecule type" value="Genomic_DNA"/>
</dbReference>
<organism evidence="1 2">
    <name type="scientific">Babesia ovata</name>
    <dbReference type="NCBI Taxonomy" id="189622"/>
    <lineage>
        <taxon>Eukaryota</taxon>
        <taxon>Sar</taxon>
        <taxon>Alveolata</taxon>
        <taxon>Apicomplexa</taxon>
        <taxon>Aconoidasida</taxon>
        <taxon>Piroplasmida</taxon>
        <taxon>Babesiidae</taxon>
        <taxon>Babesia</taxon>
    </lineage>
</organism>
<dbReference type="OrthoDB" id="425925at2759"/>
<dbReference type="AlphaFoldDB" id="A0A2H6KAS3"/>
<proteinExistence type="predicted"/>
<evidence type="ECO:0000313" key="2">
    <source>
        <dbReference type="Proteomes" id="UP000236319"/>
    </source>
</evidence>
<protein>
    <submittedName>
        <fullName evidence="1">Extracellular matrix-binding ebh, putative</fullName>
    </submittedName>
</protein>
<keyword evidence="2" id="KW-1185">Reference proteome</keyword>
<dbReference type="RefSeq" id="XP_028866335.1">
    <property type="nucleotide sequence ID" value="XM_029010502.1"/>
</dbReference>
<dbReference type="GeneID" id="39873862"/>
<dbReference type="VEuPathDB" id="PiroplasmaDB:BOVATA_015850"/>
<dbReference type="Proteomes" id="UP000236319">
    <property type="component" value="Unassembled WGS sequence"/>
</dbReference>
<gene>
    <name evidence="1" type="ORF">BOVATA_015850</name>
</gene>
<evidence type="ECO:0000313" key="1">
    <source>
        <dbReference type="EMBL" id="GBE60092.1"/>
    </source>
</evidence>
<comment type="caution">
    <text evidence="1">The sequence shown here is derived from an EMBL/GenBank/DDBJ whole genome shotgun (WGS) entry which is preliminary data.</text>
</comment>
<sequence length="274" mass="30723">MDRDLKKDLRTVREEIKKGIKDVIETLGVLTLNEDVKNDLNMLSTSGNSQIVSKYLHDLDEAKSTFNQKIQPIQQEAESGLQNKFNQYIQSPLSKAIAAVGSAIGELGGKFGLSGEQQKKFVDIFGYIKEKVGEIKGQKGTKKSSWEIENATGLTGIAQGVQHYFNFFQGQFGKAVQGWLDGIWGKEEENGKKTLDWLQAWITTKGGQLQNSRRILGGESEMNIFREDVIKQIREQFSSDEEAAGREVKNGIQNSVTAKDYSRHGWVQAFCKRP</sequence>
<accession>A0A2H6KAS3</accession>
<name>A0A2H6KAS3_9APIC</name>
<reference evidence="1 2" key="1">
    <citation type="journal article" date="2017" name="BMC Genomics">
        <title>Whole-genome assembly of Babesia ovata and comparative genomics between closely related pathogens.</title>
        <authorList>
            <person name="Yamagishi J."/>
            <person name="Asada M."/>
            <person name="Hakimi H."/>
            <person name="Tanaka T.Q."/>
            <person name="Sugimoto C."/>
            <person name="Kawazu S."/>
        </authorList>
    </citation>
    <scope>NUCLEOTIDE SEQUENCE [LARGE SCALE GENOMIC DNA]</scope>
    <source>
        <strain evidence="1 2">Miyake</strain>
    </source>
</reference>